<dbReference type="Proteomes" id="UP001056937">
    <property type="component" value="Chromosome 1"/>
</dbReference>
<protein>
    <recommendedName>
        <fullName evidence="1">Polysaccharide biosynthesis enzyme WcbI domain-containing protein</fullName>
    </recommendedName>
</protein>
<evidence type="ECO:0000313" key="3">
    <source>
        <dbReference type="Proteomes" id="UP001056937"/>
    </source>
</evidence>
<keyword evidence="3" id="KW-1185">Reference proteome</keyword>
<feature type="domain" description="Polysaccharide biosynthesis enzyme WcbI" evidence="1">
    <location>
        <begin position="4"/>
        <end position="203"/>
    </location>
</feature>
<proteinExistence type="predicted"/>
<sequence length="287" mass="32517">MPSAVVIGNCQAQLIEAILIEHTDWAITRLPPVFEMTEAHRAEVTALAASSDFVFAQRVTDSYPLDFVRTSSLKQRAHCCISWPNAYFAGYFPDIEYVYLDEIGKLVGPMDDYHSMFVLNAYRNGLTAFETTARWRSDAYLDVYPNAIEASLAALKERENGLDIIISDFIANNLSHRKLFYTPNHPINDVLLELAARLIDKADGSRLRERHCTYSLSRIHLPLHPAVAQFGGLRHLQAGSFVGIDRPVLGRPLEHAPTRVYIDDREIIEAFFRFYDSVPDLQRETAS</sequence>
<dbReference type="EMBL" id="CP084930">
    <property type="protein sequence ID" value="USI72357.1"/>
    <property type="molecule type" value="Genomic_DNA"/>
</dbReference>
<dbReference type="RefSeq" id="WP_252166166.1">
    <property type="nucleotide sequence ID" value="NZ_CP084930.1"/>
</dbReference>
<gene>
    <name evidence="2" type="ORF">LHA26_13805</name>
</gene>
<dbReference type="InterPro" id="IPR041307">
    <property type="entry name" value="WcbI"/>
</dbReference>
<name>A0ABY4X636_9SPHN</name>
<evidence type="ECO:0000313" key="2">
    <source>
        <dbReference type="EMBL" id="USI72357.1"/>
    </source>
</evidence>
<evidence type="ECO:0000259" key="1">
    <source>
        <dbReference type="Pfam" id="PF18588"/>
    </source>
</evidence>
<accession>A0ABY4X636</accession>
<dbReference type="Pfam" id="PF18588">
    <property type="entry name" value="WcbI"/>
    <property type="match status" value="1"/>
</dbReference>
<organism evidence="2 3">
    <name type="scientific">Sphingomonas morindae</name>
    <dbReference type="NCBI Taxonomy" id="1541170"/>
    <lineage>
        <taxon>Bacteria</taxon>
        <taxon>Pseudomonadati</taxon>
        <taxon>Pseudomonadota</taxon>
        <taxon>Alphaproteobacteria</taxon>
        <taxon>Sphingomonadales</taxon>
        <taxon>Sphingomonadaceae</taxon>
        <taxon>Sphingomonas</taxon>
    </lineage>
</organism>
<dbReference type="Gene3D" id="3.40.50.12080">
    <property type="match status" value="2"/>
</dbReference>
<reference evidence="2" key="1">
    <citation type="journal article" date="2022" name="Toxins">
        <title>Genomic Analysis of Sphingopyxis sp. USTB-05 for Biodegrading Cyanobacterial Hepatotoxins.</title>
        <authorList>
            <person name="Liu C."/>
            <person name="Xu Q."/>
            <person name="Zhao Z."/>
            <person name="Zhang H."/>
            <person name="Liu X."/>
            <person name="Yin C."/>
            <person name="Liu Y."/>
            <person name="Yan H."/>
        </authorList>
    </citation>
    <scope>NUCLEOTIDE SEQUENCE</scope>
    <source>
        <strain evidence="2">NBD5</strain>
    </source>
</reference>